<reference evidence="2" key="1">
    <citation type="submission" date="2022-11" db="EMBL/GenBank/DDBJ databases">
        <title>Parathalassolutuus dongxingensis gen. nov., sp. nov., a novel member of family Oceanospirillaceae isolated from a coastal shrimp pond in Guangxi, China.</title>
        <authorList>
            <person name="Chen H."/>
        </authorList>
    </citation>
    <scope>NUCLEOTIDE SEQUENCE</scope>
    <source>
        <strain evidence="2">G-43</strain>
    </source>
</reference>
<dbReference type="AlphaFoldDB" id="A0A9X3EAZ8"/>
<organism evidence="2 3">
    <name type="scientific">Parathalassolituus penaei</name>
    <dbReference type="NCBI Taxonomy" id="2997323"/>
    <lineage>
        <taxon>Bacteria</taxon>
        <taxon>Pseudomonadati</taxon>
        <taxon>Pseudomonadota</taxon>
        <taxon>Gammaproteobacteria</taxon>
        <taxon>Oceanospirillales</taxon>
        <taxon>Oceanospirillaceae</taxon>
        <taxon>Parathalassolituus</taxon>
    </lineage>
</organism>
<keyword evidence="1" id="KW-0472">Membrane</keyword>
<dbReference type="RefSeq" id="WP_283172421.1">
    <property type="nucleotide sequence ID" value="NZ_JAPNOA010000016.1"/>
</dbReference>
<gene>
    <name evidence="2" type="ORF">OUO13_03320</name>
</gene>
<evidence type="ECO:0000313" key="3">
    <source>
        <dbReference type="Proteomes" id="UP001150830"/>
    </source>
</evidence>
<accession>A0A9X3EAZ8</accession>
<feature type="transmembrane region" description="Helical" evidence="1">
    <location>
        <begin position="89"/>
        <end position="110"/>
    </location>
</feature>
<keyword evidence="1" id="KW-0812">Transmembrane</keyword>
<dbReference type="EMBL" id="JAPNOA010000016">
    <property type="protein sequence ID" value="MCY0964203.1"/>
    <property type="molecule type" value="Genomic_DNA"/>
</dbReference>
<feature type="transmembrane region" description="Helical" evidence="1">
    <location>
        <begin position="166"/>
        <end position="183"/>
    </location>
</feature>
<feature type="transmembrane region" description="Helical" evidence="1">
    <location>
        <begin position="59"/>
        <end position="77"/>
    </location>
</feature>
<feature type="transmembrane region" description="Helical" evidence="1">
    <location>
        <begin position="36"/>
        <end position="53"/>
    </location>
</feature>
<proteinExistence type="predicted"/>
<evidence type="ECO:0000313" key="2">
    <source>
        <dbReference type="EMBL" id="MCY0964203.1"/>
    </source>
</evidence>
<keyword evidence="1" id="KW-1133">Transmembrane helix</keyword>
<sequence>MDLLLQIWGGGCYLSNKALFAIAEGREAYWRKQLRILGWLVYIIGVPAWVIILVGHDNWIAASIEAGGIPAMLLGLYNTIHDHQRQHRWFNHFVSFCTWGSLVFGVAFSVWDNGGLGSVSQILEMGVMVGFLMGSYLLARGNPVGWLMFMLMNLSMSTLMGLQDKYILMIQQLVSLCFVIYGFRTAMRQRASLA</sequence>
<protein>
    <submittedName>
        <fullName evidence="2">Nicotinamide mononucleotide transporter</fullName>
    </submittedName>
</protein>
<feature type="transmembrane region" description="Helical" evidence="1">
    <location>
        <begin position="122"/>
        <end position="139"/>
    </location>
</feature>
<evidence type="ECO:0000256" key="1">
    <source>
        <dbReference type="SAM" id="Phobius"/>
    </source>
</evidence>
<feature type="transmembrane region" description="Helical" evidence="1">
    <location>
        <begin position="144"/>
        <end position="160"/>
    </location>
</feature>
<name>A0A9X3EAZ8_9GAMM</name>
<keyword evidence="3" id="KW-1185">Reference proteome</keyword>
<dbReference type="Proteomes" id="UP001150830">
    <property type="component" value="Unassembled WGS sequence"/>
</dbReference>
<comment type="caution">
    <text evidence="2">The sequence shown here is derived from an EMBL/GenBank/DDBJ whole genome shotgun (WGS) entry which is preliminary data.</text>
</comment>